<gene>
    <name evidence="5" type="primary">AlNc14C264G9868</name>
    <name evidence="5" type="ORF">ALNC14_110340</name>
</gene>
<dbReference type="Pfam" id="PF17921">
    <property type="entry name" value="Integrase_H2C2"/>
    <property type="match status" value="1"/>
</dbReference>
<keyword evidence="2" id="KW-0539">Nucleus</keyword>
<dbReference type="PANTHER" id="PTHR37984:SF5">
    <property type="entry name" value="PROTEIN NYNRIN-LIKE"/>
    <property type="match status" value="1"/>
</dbReference>
<dbReference type="InterPro" id="IPR023780">
    <property type="entry name" value="Chromo_domain"/>
</dbReference>
<dbReference type="InterPro" id="IPR041588">
    <property type="entry name" value="Integrase_H2C2"/>
</dbReference>
<keyword evidence="5" id="KW-0808">Transferase</keyword>
<dbReference type="Pfam" id="PF00385">
    <property type="entry name" value="Chromo"/>
    <property type="match status" value="1"/>
</dbReference>
<evidence type="ECO:0000256" key="3">
    <source>
        <dbReference type="SAM" id="MobiDB-lite"/>
    </source>
</evidence>
<comment type="subcellular location">
    <subcellularLocation>
        <location evidence="1">Nucleus</location>
    </subcellularLocation>
</comment>
<dbReference type="InterPro" id="IPR000953">
    <property type="entry name" value="Chromo/chromo_shadow_dom"/>
</dbReference>
<dbReference type="CDD" id="cd00024">
    <property type="entry name" value="CD_CSD"/>
    <property type="match status" value="1"/>
</dbReference>
<dbReference type="GO" id="GO:0005634">
    <property type="term" value="C:nucleus"/>
    <property type="evidence" value="ECO:0007669"/>
    <property type="project" value="UniProtKB-SubCell"/>
</dbReference>
<feature type="compositionally biased region" description="Polar residues" evidence="3">
    <location>
        <begin position="318"/>
        <end position="332"/>
    </location>
</feature>
<evidence type="ECO:0000313" key="5">
    <source>
        <dbReference type="EMBL" id="CCA24890.1"/>
    </source>
</evidence>
<dbReference type="HOGENOM" id="CLU_649589_0_0_1"/>
<dbReference type="Gene3D" id="2.40.50.40">
    <property type="match status" value="1"/>
</dbReference>
<dbReference type="PANTHER" id="PTHR37984">
    <property type="entry name" value="PROTEIN CBG26694"/>
    <property type="match status" value="1"/>
</dbReference>
<feature type="domain" description="Chromo" evidence="4">
    <location>
        <begin position="376"/>
        <end position="423"/>
    </location>
</feature>
<proteinExistence type="predicted"/>
<reference evidence="5" key="1">
    <citation type="journal article" date="2011" name="PLoS Biol.">
        <title>Gene gain and loss during evolution of obligate parasitism in the white rust pathogen of Arabidopsis thaliana.</title>
        <authorList>
            <person name="Kemen E."/>
            <person name="Gardiner A."/>
            <person name="Schultz-Larsen T."/>
            <person name="Kemen A.C."/>
            <person name="Balmuth A.L."/>
            <person name="Robert-Seilaniantz A."/>
            <person name="Bailey K."/>
            <person name="Holub E."/>
            <person name="Studholme D.J."/>
            <person name="Maclean D."/>
            <person name="Jones J.D."/>
        </authorList>
    </citation>
    <scope>NUCLEOTIDE SEQUENCE</scope>
</reference>
<evidence type="ECO:0000259" key="4">
    <source>
        <dbReference type="PROSITE" id="PS50013"/>
    </source>
</evidence>
<evidence type="ECO:0000256" key="2">
    <source>
        <dbReference type="ARBA" id="ARBA00023242"/>
    </source>
</evidence>
<evidence type="ECO:0000256" key="1">
    <source>
        <dbReference type="ARBA" id="ARBA00004123"/>
    </source>
</evidence>
<dbReference type="SUPFAM" id="SSF54160">
    <property type="entry name" value="Chromo domain-like"/>
    <property type="match status" value="1"/>
</dbReference>
<accession>F0WU45</accession>
<name>F0WU45_9STRA</name>
<keyword evidence="5" id="KW-0695">RNA-directed DNA polymerase</keyword>
<sequence>MARWRSIFSEDNFVVHYKPGNNNILADALSRHPDYDSTNISRGTDECSTCVDSGFSINEASITAISNLPQRISDGFAEDAPFAPLVHYLRSPSPSTLHSLPVHIRARAHRYQLMNSLLYYRIGPSNDPRVAVPTDDELRHQLMHEFHDVATDGHLGRDKTYHALSRYYFWPHMYKCEGKWIRTCGICQRNKSSAAVRAPLQSLPIPTEYWESVSMSLFLDYQSTSSVAQTQTLLLGDGSIPCGPLYFSLVAPTRLQIPNETDGIVHKKHHEIASSTPARLPSRCSLPSTTPPATPRRRLCSDTDPAFVRSRRIEYQMTLSSPSPLSAQNESSPAGIPRRKTKTQHGLERCDSIPSSSDFSRTPPRPLLDSDGSSHCIVDKLLDHSDAKTRSTTHRYLVRWLGLAPVHDTWEPRARLLVDIGDS</sequence>
<keyword evidence="5" id="KW-0548">Nucleotidyltransferase</keyword>
<dbReference type="PROSITE" id="PS50013">
    <property type="entry name" value="CHROMO_2"/>
    <property type="match status" value="1"/>
</dbReference>
<dbReference type="GO" id="GO:0003964">
    <property type="term" value="F:RNA-directed DNA polymerase activity"/>
    <property type="evidence" value="ECO:0007669"/>
    <property type="project" value="UniProtKB-KW"/>
</dbReference>
<protein>
    <submittedName>
        <fullName evidence="5">Reverse transcriptase putative</fullName>
    </submittedName>
</protein>
<dbReference type="InterPro" id="IPR016197">
    <property type="entry name" value="Chromo-like_dom_sf"/>
</dbReference>
<dbReference type="EMBL" id="FR824309">
    <property type="protein sequence ID" value="CCA24890.1"/>
    <property type="molecule type" value="Genomic_DNA"/>
</dbReference>
<organism evidence="5">
    <name type="scientific">Albugo laibachii Nc14</name>
    <dbReference type="NCBI Taxonomy" id="890382"/>
    <lineage>
        <taxon>Eukaryota</taxon>
        <taxon>Sar</taxon>
        <taxon>Stramenopiles</taxon>
        <taxon>Oomycota</taxon>
        <taxon>Peronosporomycetes</taxon>
        <taxon>Albuginales</taxon>
        <taxon>Albuginaceae</taxon>
        <taxon>Albugo</taxon>
    </lineage>
</organism>
<feature type="region of interest" description="Disordered" evidence="3">
    <location>
        <begin position="274"/>
        <end position="303"/>
    </location>
</feature>
<dbReference type="AlphaFoldDB" id="F0WU45"/>
<feature type="region of interest" description="Disordered" evidence="3">
    <location>
        <begin position="318"/>
        <end position="372"/>
    </location>
</feature>
<dbReference type="InterPro" id="IPR050951">
    <property type="entry name" value="Retrovirus_Pol_polyprotein"/>
</dbReference>
<dbReference type="InterPro" id="IPR023779">
    <property type="entry name" value="Chromodomain_CS"/>
</dbReference>
<dbReference type="PROSITE" id="PS00598">
    <property type="entry name" value="CHROMO_1"/>
    <property type="match status" value="1"/>
</dbReference>
<dbReference type="Gene3D" id="1.10.340.70">
    <property type="match status" value="1"/>
</dbReference>
<reference evidence="5" key="2">
    <citation type="submission" date="2011-02" db="EMBL/GenBank/DDBJ databases">
        <authorList>
            <person name="MacLean D."/>
        </authorList>
    </citation>
    <scope>NUCLEOTIDE SEQUENCE</scope>
</reference>